<proteinExistence type="predicted"/>
<protein>
    <submittedName>
        <fullName evidence="1">Uncharacterized protein</fullName>
    </submittedName>
</protein>
<sequence length="49" mass="5895">MSTTRPEKLFWKFPKNPTFEKNKFLQLKKKFGPKKKLGCQKFFCLKNQG</sequence>
<accession>A0A6C0BNS6</accession>
<dbReference type="AlphaFoldDB" id="A0A6C0BNS6"/>
<name>A0A6C0BNS6_9ZZZZ</name>
<dbReference type="EMBL" id="MN739201">
    <property type="protein sequence ID" value="QHS93259.1"/>
    <property type="molecule type" value="Genomic_DNA"/>
</dbReference>
<reference evidence="1" key="1">
    <citation type="journal article" date="2020" name="Nature">
        <title>Giant virus diversity and host interactions through global metagenomics.</title>
        <authorList>
            <person name="Schulz F."/>
            <person name="Roux S."/>
            <person name="Paez-Espino D."/>
            <person name="Jungbluth S."/>
            <person name="Walsh D.A."/>
            <person name="Denef V.J."/>
            <person name="McMahon K.D."/>
            <person name="Konstantinidis K.T."/>
            <person name="Eloe-Fadrosh E.A."/>
            <person name="Kyrpides N.C."/>
            <person name="Woyke T."/>
        </authorList>
    </citation>
    <scope>NUCLEOTIDE SEQUENCE</scope>
    <source>
        <strain evidence="1">GVMAG-M-3300017989-17</strain>
    </source>
</reference>
<organism evidence="1">
    <name type="scientific">viral metagenome</name>
    <dbReference type="NCBI Taxonomy" id="1070528"/>
    <lineage>
        <taxon>unclassified sequences</taxon>
        <taxon>metagenomes</taxon>
        <taxon>organismal metagenomes</taxon>
    </lineage>
</organism>
<evidence type="ECO:0000313" key="1">
    <source>
        <dbReference type="EMBL" id="QHS93259.1"/>
    </source>
</evidence>